<dbReference type="SUPFAM" id="SSF55174">
    <property type="entry name" value="Alpha-L RNA-binding motif"/>
    <property type="match status" value="1"/>
</dbReference>
<proteinExistence type="predicted"/>
<organism evidence="3 4">
    <name type="scientific">Bacillus gobiensis</name>
    <dbReference type="NCBI Taxonomy" id="1441095"/>
    <lineage>
        <taxon>Bacteria</taxon>
        <taxon>Bacillati</taxon>
        <taxon>Bacillota</taxon>
        <taxon>Bacilli</taxon>
        <taxon>Bacillales</taxon>
        <taxon>Bacillaceae</taxon>
        <taxon>Bacillus</taxon>
    </lineage>
</organism>
<dbReference type="InterPro" id="IPR002942">
    <property type="entry name" value="S4_RNA-bd"/>
</dbReference>
<feature type="domain" description="RNA-binding S4" evidence="2">
    <location>
        <begin position="182"/>
        <end position="251"/>
    </location>
</feature>
<reference evidence="4" key="1">
    <citation type="submission" date="2015-08" db="EMBL/GenBank/DDBJ databases">
        <title>Genome sequencing project for genomic taxonomy and phylogenomics of Bacillus-like bacteria.</title>
        <authorList>
            <person name="Liu B."/>
            <person name="Wang J."/>
            <person name="Zhu Y."/>
            <person name="Liu G."/>
            <person name="Chen Q."/>
            <person name="Chen Z."/>
            <person name="Lan J."/>
            <person name="Che J."/>
            <person name="Ge C."/>
            <person name="Shi H."/>
            <person name="Pan Z."/>
            <person name="Liu X."/>
        </authorList>
    </citation>
    <scope>NUCLEOTIDE SEQUENCE [LARGE SCALE GENOMIC DNA]</scope>
    <source>
        <strain evidence="4">FJAT-4402</strain>
    </source>
</reference>
<evidence type="ECO:0000259" key="2">
    <source>
        <dbReference type="SMART" id="SM00363"/>
    </source>
</evidence>
<dbReference type="InterPro" id="IPR040591">
    <property type="entry name" value="RqcP2_RBD"/>
</dbReference>
<dbReference type="InterPro" id="IPR048443">
    <property type="entry name" value="RqcP2_N"/>
</dbReference>
<dbReference type="SMART" id="SM00363">
    <property type="entry name" value="S4"/>
    <property type="match status" value="1"/>
</dbReference>
<dbReference type="PATRIC" id="fig|1441095.3.peg.1054"/>
<evidence type="ECO:0000256" key="1">
    <source>
        <dbReference type="PROSITE-ProRule" id="PRU00182"/>
    </source>
</evidence>
<dbReference type="PANTHER" id="PTHR13633:SF3">
    <property type="entry name" value="MITOCHONDRIAL TRANSCRIPTION RESCUE FACTOR 1"/>
    <property type="match status" value="1"/>
</dbReference>
<dbReference type="AlphaFoldDB" id="A0A0M4FPS1"/>
<dbReference type="Gene3D" id="3.10.290.10">
    <property type="entry name" value="RNA-binding S4 domain"/>
    <property type="match status" value="1"/>
</dbReference>
<sequence>MDNLYQHFRKEEQPFIDQALEWKSIITEQYRPKLTDFLDPRERDILSAVIGGTGEIQVEFFGGFEESERKRALLYPEYYRPEQEDFQLQAFEVIYPEKFTSIGHRQLLGSLMGLGLKREKFGDLLISGETVQFICAKEISNYVHMQFTQVGKTKVTVKEISLGCIQSPDKHVERKDEIVSSLRLDVVCSAMIRQSRQKSQALIKSGAVKVNWRTLEDPSFTLEENDYLSVRGYGRYQLTSIEGKTKKDKWKLSIEKQL</sequence>
<dbReference type="InterPro" id="IPR012677">
    <property type="entry name" value="Nucleotide-bd_a/b_plait_sf"/>
</dbReference>
<dbReference type="InterPro" id="IPR036986">
    <property type="entry name" value="S4_RNA-bd_sf"/>
</dbReference>
<dbReference type="RefSeq" id="WP_053602735.1">
    <property type="nucleotide sequence ID" value="NZ_CP012600.1"/>
</dbReference>
<keyword evidence="4" id="KW-1185">Reference proteome</keyword>
<dbReference type="Gene3D" id="3.30.1370.160">
    <property type="match status" value="1"/>
</dbReference>
<dbReference type="Pfam" id="PF21278">
    <property type="entry name" value="YlmH_1st"/>
    <property type="match status" value="1"/>
</dbReference>
<dbReference type="PROSITE" id="PS50889">
    <property type="entry name" value="S4"/>
    <property type="match status" value="1"/>
</dbReference>
<evidence type="ECO:0000313" key="3">
    <source>
        <dbReference type="EMBL" id="ALC80984.1"/>
    </source>
</evidence>
<dbReference type="Proteomes" id="UP000067625">
    <property type="component" value="Chromosome"/>
</dbReference>
<gene>
    <name evidence="3" type="ORF">AM592_04805</name>
</gene>
<dbReference type="Pfam" id="PF17774">
    <property type="entry name" value="YlmH_RBD"/>
    <property type="match status" value="1"/>
</dbReference>
<dbReference type="STRING" id="1441095.AM592_04805"/>
<dbReference type="Pfam" id="PF01479">
    <property type="entry name" value="S4"/>
    <property type="match status" value="1"/>
</dbReference>
<dbReference type="EMBL" id="CP012600">
    <property type="protein sequence ID" value="ALC80984.1"/>
    <property type="molecule type" value="Genomic_DNA"/>
</dbReference>
<evidence type="ECO:0000313" key="4">
    <source>
        <dbReference type="Proteomes" id="UP000067625"/>
    </source>
</evidence>
<dbReference type="OrthoDB" id="9812787at2"/>
<keyword evidence="1" id="KW-0694">RNA-binding</keyword>
<accession>A0A0M4FPS1</accession>
<dbReference type="CDD" id="cd00165">
    <property type="entry name" value="S4"/>
    <property type="match status" value="1"/>
</dbReference>
<name>A0A0M4FPS1_9BACI</name>
<reference evidence="3 4" key="2">
    <citation type="journal article" date="2016" name="Int. J. Syst. Evol. Microbiol.">
        <title>Bacillus gobiensis sp. nov., isolated from a soil sample.</title>
        <authorList>
            <person name="Liu B."/>
            <person name="Liu G.H."/>
            <person name="Cetin S."/>
            <person name="Schumann P."/>
            <person name="Pan Z.Z."/>
            <person name="Chen Q.Q."/>
        </authorList>
    </citation>
    <scope>NUCLEOTIDE SEQUENCE [LARGE SCALE GENOMIC DNA]</scope>
    <source>
        <strain evidence="3 4">FJAT-4402</strain>
    </source>
</reference>
<protein>
    <submittedName>
        <fullName evidence="3">RNA-binding protein</fullName>
    </submittedName>
</protein>
<dbReference type="GO" id="GO:0003723">
    <property type="term" value="F:RNA binding"/>
    <property type="evidence" value="ECO:0007669"/>
    <property type="project" value="UniProtKB-KW"/>
</dbReference>
<dbReference type="Gene3D" id="3.30.70.330">
    <property type="match status" value="1"/>
</dbReference>
<dbReference type="PANTHER" id="PTHR13633">
    <property type="entry name" value="MITOCHONDRIAL TRANSCRIPTION RESCUE FACTOR 1"/>
    <property type="match status" value="1"/>
</dbReference>